<dbReference type="STRING" id="31234.E3M371"/>
<evidence type="ECO:0000313" key="2">
    <source>
        <dbReference type="EMBL" id="EFO90504.1"/>
    </source>
</evidence>
<proteinExistence type="predicted"/>
<dbReference type="AlphaFoldDB" id="E3M371"/>
<dbReference type="Gene3D" id="3.40.395.10">
    <property type="entry name" value="Adenoviral Proteinase, Chain A"/>
    <property type="match status" value="1"/>
</dbReference>
<dbReference type="SUPFAM" id="SSF54001">
    <property type="entry name" value="Cysteine proteinases"/>
    <property type="match status" value="1"/>
</dbReference>
<accession>E3M371</accession>
<organism evidence="3">
    <name type="scientific">Caenorhabditis remanei</name>
    <name type="common">Caenorhabditis vulgaris</name>
    <dbReference type="NCBI Taxonomy" id="31234"/>
    <lineage>
        <taxon>Eukaryota</taxon>
        <taxon>Metazoa</taxon>
        <taxon>Ecdysozoa</taxon>
        <taxon>Nematoda</taxon>
        <taxon>Chromadorea</taxon>
        <taxon>Rhabditida</taxon>
        <taxon>Rhabditina</taxon>
        <taxon>Rhabditomorpha</taxon>
        <taxon>Rhabditoidea</taxon>
        <taxon>Rhabditidae</taxon>
        <taxon>Peloderinae</taxon>
        <taxon>Caenorhabditis</taxon>
    </lineage>
</organism>
<gene>
    <name evidence="2" type="ORF">CRE_08067</name>
</gene>
<keyword evidence="3" id="KW-1185">Reference proteome</keyword>
<dbReference type="InterPro" id="IPR038765">
    <property type="entry name" value="Papain-like_cys_pep_sf"/>
</dbReference>
<dbReference type="eggNOG" id="ENOG502SSMH">
    <property type="taxonomic scope" value="Eukaryota"/>
</dbReference>
<feature type="region of interest" description="Disordered" evidence="1">
    <location>
        <begin position="1"/>
        <end position="26"/>
    </location>
</feature>
<protein>
    <recommendedName>
        <fullName evidence="4">Ubiquitin-like protease family profile domain-containing protein</fullName>
    </recommendedName>
</protein>
<dbReference type="EMBL" id="DS268423">
    <property type="protein sequence ID" value="EFO90504.1"/>
    <property type="molecule type" value="Genomic_DNA"/>
</dbReference>
<evidence type="ECO:0000313" key="3">
    <source>
        <dbReference type="Proteomes" id="UP000008281"/>
    </source>
</evidence>
<feature type="compositionally biased region" description="Basic and acidic residues" evidence="1">
    <location>
        <begin position="1"/>
        <end position="10"/>
    </location>
</feature>
<dbReference type="Proteomes" id="UP000008281">
    <property type="component" value="Unassembled WGS sequence"/>
</dbReference>
<dbReference type="OrthoDB" id="5825090at2759"/>
<sequence>MRRNQYREISSDEFDDYEKRREKKKQKERQVLVEEFIEVEGEEDVDILDERTATGGNVDLEEEIKFGEQLHDDLINSFCDKLQAVCPRKLEALLAIQFLMVTDAENIRKFVTGKHSAMQVIYDQKRSHYILVHYNARKERVEIYDSLQQFKKNGYPFLLDEIETHICHLFGHLFTTHITCIIDGDYEEQTDNFSCGYRVIGALVDLACGRRPSSQRYSRSRILELMRMILTEEKPTWEMFESAEYGVPKSRNGESRYRLAIVNTSYATPVSSVSSSSSMASLNSNISQKTVDSDETRKFVLKTPYRLAEFEVIEDDEFPKTSSSYHSLPSEKQSEIPTIAMKSLSFTPGDHSIIGYIRSSCQHLMDFLRWRTVDFELKEVKKREKQD</sequence>
<reference evidence="2" key="1">
    <citation type="submission" date="2007-07" db="EMBL/GenBank/DDBJ databases">
        <title>PCAP assembly of the Caenorhabditis remanei genome.</title>
        <authorList>
            <consortium name="The Caenorhabditis remanei Sequencing Consortium"/>
            <person name="Wilson R.K."/>
        </authorList>
    </citation>
    <scope>NUCLEOTIDE SEQUENCE [LARGE SCALE GENOMIC DNA]</scope>
    <source>
        <strain evidence="2">PB4641</strain>
    </source>
</reference>
<name>E3M371_CAERE</name>
<dbReference type="HOGENOM" id="CLU_060184_0_0_1"/>
<dbReference type="FunCoup" id="E3M371">
    <property type="interactions" value="185"/>
</dbReference>
<evidence type="ECO:0000256" key="1">
    <source>
        <dbReference type="SAM" id="MobiDB-lite"/>
    </source>
</evidence>
<evidence type="ECO:0008006" key="4">
    <source>
        <dbReference type="Google" id="ProtNLM"/>
    </source>
</evidence>
<dbReference type="InParanoid" id="E3M371"/>